<protein>
    <submittedName>
        <fullName evidence="2">Uncharacterized protein</fullName>
    </submittedName>
</protein>
<accession>A0A0D9XSS6</accession>
<reference evidence="2 3" key="1">
    <citation type="submission" date="2012-08" db="EMBL/GenBank/DDBJ databases">
        <title>Oryza genome evolution.</title>
        <authorList>
            <person name="Wing R.A."/>
        </authorList>
    </citation>
    <scope>NUCLEOTIDE SEQUENCE</scope>
</reference>
<feature type="compositionally biased region" description="Low complexity" evidence="1">
    <location>
        <begin position="41"/>
        <end position="59"/>
    </location>
</feature>
<proteinExistence type="predicted"/>
<dbReference type="Gramene" id="LPERR11G12720.2">
    <property type="protein sequence ID" value="LPERR11G12720.2"/>
    <property type="gene ID" value="LPERR11G12720"/>
</dbReference>
<reference evidence="2" key="3">
    <citation type="submission" date="2015-04" db="UniProtKB">
        <authorList>
            <consortium name="EnsemblPlants"/>
        </authorList>
    </citation>
    <scope>IDENTIFICATION</scope>
</reference>
<evidence type="ECO:0000313" key="3">
    <source>
        <dbReference type="Proteomes" id="UP000032180"/>
    </source>
</evidence>
<name>A0A0D9XSS6_9ORYZ</name>
<feature type="region of interest" description="Disordered" evidence="1">
    <location>
        <begin position="1"/>
        <end position="122"/>
    </location>
</feature>
<feature type="compositionally biased region" description="Low complexity" evidence="1">
    <location>
        <begin position="97"/>
        <end position="109"/>
    </location>
</feature>
<dbReference type="EnsemblPlants" id="LPERR11G12720.2">
    <property type="protein sequence ID" value="LPERR11G12720.2"/>
    <property type="gene ID" value="LPERR11G12720"/>
</dbReference>
<evidence type="ECO:0000313" key="2">
    <source>
        <dbReference type="EnsemblPlants" id="LPERR11G12720.2"/>
    </source>
</evidence>
<reference evidence="3" key="2">
    <citation type="submission" date="2013-12" db="EMBL/GenBank/DDBJ databases">
        <authorList>
            <person name="Yu Y."/>
            <person name="Lee S."/>
            <person name="de Baynast K."/>
            <person name="Wissotski M."/>
            <person name="Liu L."/>
            <person name="Talag J."/>
            <person name="Goicoechea J."/>
            <person name="Angelova A."/>
            <person name="Jetty R."/>
            <person name="Kudrna D."/>
            <person name="Golser W."/>
            <person name="Rivera L."/>
            <person name="Zhang J."/>
            <person name="Wing R."/>
        </authorList>
    </citation>
    <scope>NUCLEOTIDE SEQUENCE</scope>
</reference>
<dbReference type="AlphaFoldDB" id="A0A0D9XSS6"/>
<dbReference type="Proteomes" id="UP000032180">
    <property type="component" value="Chromosome 11"/>
</dbReference>
<sequence>MYIRKSVKRNAAAQRAGHGHTAAQRTAARERAGDGVGRGGATLRTAAGARAGACPPAACARRHRRERAGSGSAAAGDGAAPLRGGGSRQPVRREQARQPAAQQGSGSSSLPTPNPGSATGYTDNSLHRLYDYINNLIVIDDFTVNGLHQHSSTPPPLYPQGWTSPRSLTDTSARRFIDDGDDRPVLYDCNGRDSDNGINRVINNDVVCVTN</sequence>
<keyword evidence="3" id="KW-1185">Reference proteome</keyword>
<organism evidence="2 3">
    <name type="scientific">Leersia perrieri</name>
    <dbReference type="NCBI Taxonomy" id="77586"/>
    <lineage>
        <taxon>Eukaryota</taxon>
        <taxon>Viridiplantae</taxon>
        <taxon>Streptophyta</taxon>
        <taxon>Embryophyta</taxon>
        <taxon>Tracheophyta</taxon>
        <taxon>Spermatophyta</taxon>
        <taxon>Magnoliopsida</taxon>
        <taxon>Liliopsida</taxon>
        <taxon>Poales</taxon>
        <taxon>Poaceae</taxon>
        <taxon>BOP clade</taxon>
        <taxon>Oryzoideae</taxon>
        <taxon>Oryzeae</taxon>
        <taxon>Oryzinae</taxon>
        <taxon>Leersia</taxon>
    </lineage>
</organism>
<evidence type="ECO:0000256" key="1">
    <source>
        <dbReference type="SAM" id="MobiDB-lite"/>
    </source>
</evidence>
<feature type="compositionally biased region" description="Low complexity" evidence="1">
    <location>
        <begin position="69"/>
        <end position="82"/>
    </location>
</feature>